<evidence type="ECO:0000313" key="11">
    <source>
        <dbReference type="EMBL" id="SVD75114.1"/>
    </source>
</evidence>
<evidence type="ECO:0000256" key="6">
    <source>
        <dbReference type="ARBA" id="ARBA00007389"/>
    </source>
</evidence>
<dbReference type="PANTHER" id="PTHR30387:SF2">
    <property type="entry name" value="MANNONATE DEHYDRATASE"/>
    <property type="match status" value="1"/>
</dbReference>
<dbReference type="EC" id="4.2.1.8" evidence="7"/>
<dbReference type="InterPro" id="IPR036237">
    <property type="entry name" value="Xyl_isomerase-like_sf"/>
</dbReference>
<dbReference type="AlphaFoldDB" id="A0A382XW36"/>
<comment type="catalytic activity">
    <reaction evidence="1">
        <text>D-mannonate = 2-dehydro-3-deoxy-D-gluconate + H2O</text>
        <dbReference type="Rhea" id="RHEA:20097"/>
        <dbReference type="ChEBI" id="CHEBI:15377"/>
        <dbReference type="ChEBI" id="CHEBI:17767"/>
        <dbReference type="ChEBI" id="CHEBI:57990"/>
        <dbReference type="EC" id="4.2.1.8"/>
    </reaction>
</comment>
<evidence type="ECO:0000256" key="7">
    <source>
        <dbReference type="ARBA" id="ARBA00012927"/>
    </source>
</evidence>
<dbReference type="Pfam" id="PF03786">
    <property type="entry name" value="UxuA"/>
    <property type="match status" value="1"/>
</dbReference>
<dbReference type="PANTHER" id="PTHR30387">
    <property type="entry name" value="MANNONATE DEHYDRATASE"/>
    <property type="match status" value="1"/>
</dbReference>
<accession>A0A382XW36</accession>
<evidence type="ECO:0000256" key="10">
    <source>
        <dbReference type="ARBA" id="ARBA00023239"/>
    </source>
</evidence>
<dbReference type="EMBL" id="UINC01170863">
    <property type="protein sequence ID" value="SVD75114.1"/>
    <property type="molecule type" value="Genomic_DNA"/>
</dbReference>
<evidence type="ECO:0000256" key="9">
    <source>
        <dbReference type="ARBA" id="ARBA00023211"/>
    </source>
</evidence>
<dbReference type="GO" id="GO:0030145">
    <property type="term" value="F:manganese ion binding"/>
    <property type="evidence" value="ECO:0007669"/>
    <property type="project" value="TreeGrafter"/>
</dbReference>
<dbReference type="SUPFAM" id="SSF51658">
    <property type="entry name" value="Xylose isomerase-like"/>
    <property type="match status" value="1"/>
</dbReference>
<feature type="non-terminal residue" evidence="11">
    <location>
        <position position="267"/>
    </location>
</feature>
<keyword evidence="10" id="KW-0456">Lyase</keyword>
<evidence type="ECO:0000256" key="3">
    <source>
        <dbReference type="ARBA" id="ARBA00001954"/>
    </source>
</evidence>
<evidence type="ECO:0000256" key="1">
    <source>
        <dbReference type="ARBA" id="ARBA00001794"/>
    </source>
</evidence>
<dbReference type="GO" id="GO:0008927">
    <property type="term" value="F:mannonate dehydratase activity"/>
    <property type="evidence" value="ECO:0007669"/>
    <property type="project" value="UniProtKB-EC"/>
</dbReference>
<evidence type="ECO:0000256" key="5">
    <source>
        <dbReference type="ARBA" id="ARBA00004892"/>
    </source>
</evidence>
<keyword evidence="8" id="KW-0408">Iron</keyword>
<evidence type="ECO:0000256" key="2">
    <source>
        <dbReference type="ARBA" id="ARBA00001936"/>
    </source>
</evidence>
<proteinExistence type="inferred from homology"/>
<protein>
    <recommendedName>
        <fullName evidence="7">mannonate dehydratase</fullName>
        <ecNumber evidence="7">4.2.1.8</ecNumber>
    </recommendedName>
</protein>
<evidence type="ECO:0000256" key="4">
    <source>
        <dbReference type="ARBA" id="ARBA00002713"/>
    </source>
</evidence>
<dbReference type="Gene3D" id="3.20.20.150">
    <property type="entry name" value="Divalent-metal-dependent TIM barrel enzymes"/>
    <property type="match status" value="1"/>
</dbReference>
<comment type="pathway">
    <text evidence="5">Carbohydrate metabolism; pentose and glucuronate interconversion.</text>
</comment>
<comment type="cofactor">
    <cofactor evidence="2">
        <name>Mn(2+)</name>
        <dbReference type="ChEBI" id="CHEBI:29035"/>
    </cofactor>
</comment>
<feature type="non-terminal residue" evidence="11">
    <location>
        <position position="1"/>
    </location>
</feature>
<organism evidence="11">
    <name type="scientific">marine metagenome</name>
    <dbReference type="NCBI Taxonomy" id="408172"/>
    <lineage>
        <taxon>unclassified sequences</taxon>
        <taxon>metagenomes</taxon>
        <taxon>ecological metagenomes</taxon>
    </lineage>
</organism>
<reference evidence="11" key="1">
    <citation type="submission" date="2018-05" db="EMBL/GenBank/DDBJ databases">
        <authorList>
            <person name="Lanie J.A."/>
            <person name="Ng W.-L."/>
            <person name="Kazmierczak K.M."/>
            <person name="Andrzejewski T.M."/>
            <person name="Davidsen T.M."/>
            <person name="Wayne K.J."/>
            <person name="Tettelin H."/>
            <person name="Glass J.I."/>
            <person name="Rusch D."/>
            <person name="Podicherti R."/>
            <person name="Tsui H.-C.T."/>
            <person name="Winkler M.E."/>
        </authorList>
    </citation>
    <scope>NUCLEOTIDE SEQUENCE</scope>
</reference>
<keyword evidence="9" id="KW-0464">Manganese</keyword>
<evidence type="ECO:0000256" key="8">
    <source>
        <dbReference type="ARBA" id="ARBA00023004"/>
    </source>
</evidence>
<comment type="function">
    <text evidence="4">Catalyzes the dehydration of D-mannonate.</text>
</comment>
<dbReference type="GO" id="GO:0008198">
    <property type="term" value="F:ferrous iron binding"/>
    <property type="evidence" value="ECO:0007669"/>
    <property type="project" value="TreeGrafter"/>
</dbReference>
<dbReference type="GO" id="GO:0042840">
    <property type="term" value="P:D-glucuronate catabolic process"/>
    <property type="evidence" value="ECO:0007669"/>
    <property type="project" value="TreeGrafter"/>
</dbReference>
<sequence>RFNVTDEHLGFLQRCGVNAMAANQMSYDRDIGWDVDEPAGMKEKAASFGVDLEMVALPLNKLSDDGEWTPHYMRGNFDKGEKEVEMVCKMVQAAGEAGIPAIKYFLCEMENQRTGALPLGRGGVRYSTWDLSQADPSDQRWGETVSADQNWERVTFFLERVIPVAKKYKVRMACHPCDPWLPAGYRGVDRILGGYDGFSKFIEICENPYHGLNLCLGCMAESVENPREDVPKILKYFGEKKKIHLIHYRNIVGGQNKFQEVYPDEGD</sequence>
<gene>
    <name evidence="11" type="ORF">METZ01_LOCUS427968</name>
</gene>
<name>A0A382XW36_9ZZZZ</name>
<comment type="similarity">
    <text evidence="6">Belongs to the mannonate dehydratase family.</text>
</comment>
<comment type="cofactor">
    <cofactor evidence="3">
        <name>Fe(2+)</name>
        <dbReference type="ChEBI" id="CHEBI:29033"/>
    </cofactor>
</comment>
<dbReference type="InterPro" id="IPR004628">
    <property type="entry name" value="Man_deHydtase"/>
</dbReference>